<name>A0ABS6AEG2_9GAMM</name>
<evidence type="ECO:0000313" key="4">
    <source>
        <dbReference type="Proteomes" id="UP000753376"/>
    </source>
</evidence>
<dbReference type="InterPro" id="IPR007444">
    <property type="entry name" value="Glucan_biosyn_MdoG_C"/>
</dbReference>
<protein>
    <submittedName>
        <fullName evidence="3">Glucan biosynthesis protein G</fullName>
    </submittedName>
</protein>
<keyword evidence="1" id="KW-0732">Signal</keyword>
<gene>
    <name evidence="3" type="ORF">KO508_14785</name>
</gene>
<evidence type="ECO:0000313" key="3">
    <source>
        <dbReference type="EMBL" id="MBU2875269.1"/>
    </source>
</evidence>
<dbReference type="PIRSF" id="PIRSF006281">
    <property type="entry name" value="MdoG"/>
    <property type="match status" value="1"/>
</dbReference>
<feature type="domain" description="Glucan biosynthesis periplasmic MdoG C-terminal" evidence="2">
    <location>
        <begin position="26"/>
        <end position="505"/>
    </location>
</feature>
<organism evidence="3 4">
    <name type="scientific">Marinobacter salexigens</name>
    <dbReference type="NCBI Taxonomy" id="1925763"/>
    <lineage>
        <taxon>Bacteria</taxon>
        <taxon>Pseudomonadati</taxon>
        <taxon>Pseudomonadota</taxon>
        <taxon>Gammaproteobacteria</taxon>
        <taxon>Pseudomonadales</taxon>
        <taxon>Marinobacteraceae</taxon>
        <taxon>Marinobacter</taxon>
    </lineage>
</organism>
<dbReference type="PANTHER" id="PTHR30504:SF2">
    <property type="entry name" value="GLUCANS BIOSYNTHESIS PROTEIN G"/>
    <property type="match status" value="1"/>
</dbReference>
<feature type="chain" id="PRO_5046032489" evidence="1">
    <location>
        <begin position="26"/>
        <end position="517"/>
    </location>
</feature>
<dbReference type="RefSeq" id="WP_216009072.1">
    <property type="nucleotide sequence ID" value="NZ_JAHKPV010000021.1"/>
</dbReference>
<reference evidence="3 4" key="1">
    <citation type="submission" date="2021-05" db="EMBL/GenBank/DDBJ databases">
        <title>Draft genomes of bacteria isolated from model marine particles.</title>
        <authorList>
            <person name="Datta M.S."/>
            <person name="Schwartzman J.A."/>
            <person name="Enke T.N."/>
            <person name="Saavedra J."/>
            <person name="Cermak N."/>
            <person name="Cordero O.X."/>
        </authorList>
    </citation>
    <scope>NUCLEOTIDE SEQUENCE [LARGE SCALE GENOMIC DNA]</scope>
    <source>
        <strain evidence="3 4">D2M19</strain>
    </source>
</reference>
<dbReference type="InterPro" id="IPR014438">
    <property type="entry name" value="Glucan_biosyn_MdoG/MdoD"/>
</dbReference>
<dbReference type="Pfam" id="PF04349">
    <property type="entry name" value="MdoG"/>
    <property type="match status" value="1"/>
</dbReference>
<accession>A0ABS6AEG2</accession>
<sequence>MTGSRLIVFLSSCAILVALSGPAQAFEFKDVVEKAKALAEEAYEPPITAPDFLVNLGYSDYQSIRFKPEHSLWRSGKSRFQVMMIPQGSFYSHAIKLNAIDSEGVHAISFDKAQFDYPNPELAKRIPADLGYAGFKLTYPLSDKGEQNQFLVFGGASYFRGVGAGQNFGLSGRGVAVDTGLPSGEEFPAFTEFWMERPKANSDVMVVYGLLDGPSLTGAYRFEIQPGKSTEMDVTAKLFFRDDIEQLGQAPLTSMFFYGDNTLRPRGEWRPQVHDSNGLLINDGKTGEWLWRPLINPADLQLSYHHVEDLEGFGLMQRDRQFSDFQDNEARYDRRPSMWVKPAGKSREGWGKGEVVLVEIPSGAESNDNIVAFFKPAERSKTGESRRLQYSVAFGGPDITAQPNARAVGTFVGSETEKDDSGDVMRLIVDFKGGDLSGLRPDAAVVSQVSGGEGVEVIEHFVEYIEASDVWRLSILAKPPAEKLLTLRGILTMDGKSMTETWTYVLGPKTDLRGNSR</sequence>
<feature type="signal peptide" evidence="1">
    <location>
        <begin position="1"/>
        <end position="25"/>
    </location>
</feature>
<dbReference type="Proteomes" id="UP000753376">
    <property type="component" value="Unassembled WGS sequence"/>
</dbReference>
<keyword evidence="4" id="KW-1185">Reference proteome</keyword>
<evidence type="ECO:0000256" key="1">
    <source>
        <dbReference type="SAM" id="SignalP"/>
    </source>
</evidence>
<dbReference type="PANTHER" id="PTHR30504">
    <property type="entry name" value="GLUCANS BIOSYNTHESIS PROTEIN"/>
    <property type="match status" value="1"/>
</dbReference>
<comment type="caution">
    <text evidence="3">The sequence shown here is derived from an EMBL/GenBank/DDBJ whole genome shotgun (WGS) entry which is preliminary data.</text>
</comment>
<dbReference type="EMBL" id="JAHKPV010000021">
    <property type="protein sequence ID" value="MBU2875269.1"/>
    <property type="molecule type" value="Genomic_DNA"/>
</dbReference>
<evidence type="ECO:0000259" key="2">
    <source>
        <dbReference type="Pfam" id="PF04349"/>
    </source>
</evidence>
<proteinExistence type="predicted"/>